<organism evidence="6 7">
    <name type="scientific">Phocaeicola dorei CL03T12C01</name>
    <dbReference type="NCBI Taxonomy" id="997877"/>
    <lineage>
        <taxon>Bacteria</taxon>
        <taxon>Pseudomonadati</taxon>
        <taxon>Bacteroidota</taxon>
        <taxon>Bacteroidia</taxon>
        <taxon>Bacteroidales</taxon>
        <taxon>Bacteroidaceae</taxon>
        <taxon>Phocaeicola</taxon>
    </lineage>
</organism>
<keyword evidence="3" id="KW-0378">Hydrolase</keyword>
<accession>I8WA52</accession>
<dbReference type="GO" id="GO:0016811">
    <property type="term" value="F:hydrolase activity, acting on carbon-nitrogen (but not peptide) bonds, in linear amides"/>
    <property type="evidence" value="ECO:0007669"/>
    <property type="project" value="TreeGrafter"/>
</dbReference>
<evidence type="ECO:0000256" key="5">
    <source>
        <dbReference type="ARBA" id="ARBA00024029"/>
    </source>
</evidence>
<gene>
    <name evidence="6" type="ORF">HMPREF1065_03096</name>
</gene>
<evidence type="ECO:0000256" key="3">
    <source>
        <dbReference type="ARBA" id="ARBA00022801"/>
    </source>
</evidence>
<evidence type="ECO:0000313" key="6">
    <source>
        <dbReference type="EMBL" id="EIY35510.1"/>
    </source>
</evidence>
<dbReference type="Pfam" id="PF02633">
    <property type="entry name" value="Creatininase"/>
    <property type="match status" value="1"/>
</dbReference>
<dbReference type="PANTHER" id="PTHR35005">
    <property type="entry name" value="3-DEHYDRO-SCYLLO-INOSOSE HYDROLASE"/>
    <property type="match status" value="1"/>
</dbReference>
<reference evidence="6 7" key="1">
    <citation type="submission" date="2012-02" db="EMBL/GenBank/DDBJ databases">
        <title>The Genome Sequence of Bacteroides dorei CL03T12C01.</title>
        <authorList>
            <consortium name="The Broad Institute Genome Sequencing Platform"/>
            <person name="Earl A."/>
            <person name="Ward D."/>
            <person name="Feldgarden M."/>
            <person name="Gevers D."/>
            <person name="Zitomersky N.L."/>
            <person name="Coyne M.J."/>
            <person name="Comstock L.E."/>
            <person name="Young S.K."/>
            <person name="Zeng Q."/>
            <person name="Gargeya S."/>
            <person name="Fitzgerald M."/>
            <person name="Haas B."/>
            <person name="Abouelleil A."/>
            <person name="Alvarado L."/>
            <person name="Arachchi H.M."/>
            <person name="Berlin A."/>
            <person name="Chapman S.B."/>
            <person name="Gearin G."/>
            <person name="Goldberg J."/>
            <person name="Griggs A."/>
            <person name="Gujja S."/>
            <person name="Hansen M."/>
            <person name="Heiman D."/>
            <person name="Howarth C."/>
            <person name="Larimer J."/>
            <person name="Lui A."/>
            <person name="MacDonald P.J.P."/>
            <person name="McCowen C."/>
            <person name="Montmayeur A."/>
            <person name="Murphy C."/>
            <person name="Neiman D."/>
            <person name="Pearson M."/>
            <person name="Priest M."/>
            <person name="Roberts A."/>
            <person name="Saif S."/>
            <person name="Shea T."/>
            <person name="Sisk P."/>
            <person name="Stolte C."/>
            <person name="Sykes S."/>
            <person name="Wortman J."/>
            <person name="Nusbaum C."/>
            <person name="Birren B."/>
        </authorList>
    </citation>
    <scope>NUCLEOTIDE SEQUENCE [LARGE SCALE GENOMIC DNA]</scope>
    <source>
        <strain evidence="6 7">CL03T12C01</strain>
    </source>
</reference>
<dbReference type="AlphaFoldDB" id="I8WA52"/>
<evidence type="ECO:0008006" key="8">
    <source>
        <dbReference type="Google" id="ProtNLM"/>
    </source>
</evidence>
<dbReference type="HOGENOM" id="CLU_055029_4_0_10"/>
<dbReference type="GO" id="GO:0046872">
    <property type="term" value="F:metal ion binding"/>
    <property type="evidence" value="ECO:0007669"/>
    <property type="project" value="UniProtKB-KW"/>
</dbReference>
<dbReference type="PATRIC" id="fig|997877.3.peg.3274"/>
<dbReference type="GO" id="GO:0009231">
    <property type="term" value="P:riboflavin biosynthetic process"/>
    <property type="evidence" value="ECO:0007669"/>
    <property type="project" value="TreeGrafter"/>
</dbReference>
<dbReference type="InterPro" id="IPR024087">
    <property type="entry name" value="Creatininase-like_sf"/>
</dbReference>
<comment type="similarity">
    <text evidence="5">Belongs to the creatininase superfamily.</text>
</comment>
<name>I8WA52_9BACT</name>
<protein>
    <recommendedName>
        <fullName evidence="8">Creatinine amidohydrolase</fullName>
    </recommendedName>
</protein>
<dbReference type="Proteomes" id="UP000004019">
    <property type="component" value="Unassembled WGS sequence"/>
</dbReference>
<sequence length="186" mass="21179">MVLPYITAGSQNPGQRGLDFCIHYRYETQKAILSDIVASLYAQGYRKMVIINGHGGNTFKSMIRDLSLDYPDFLIASSEWFAFVPAKEYFDEPGDHADELETSVMMHYHPELVNLDEAGNGDYKKFTSQMLNEKVAWIPRNWQKVSQDTGIGNPKKASARKGKKYAEAVVAKYALLFEELVHKELY</sequence>
<keyword evidence="4" id="KW-0862">Zinc</keyword>
<dbReference type="EMBL" id="AGXI01000022">
    <property type="protein sequence ID" value="EIY35510.1"/>
    <property type="molecule type" value="Genomic_DNA"/>
</dbReference>
<dbReference type="InterPro" id="IPR003785">
    <property type="entry name" value="Creatininase/forma_Hydrolase"/>
</dbReference>
<evidence type="ECO:0000313" key="7">
    <source>
        <dbReference type="Proteomes" id="UP000004019"/>
    </source>
</evidence>
<evidence type="ECO:0000256" key="2">
    <source>
        <dbReference type="ARBA" id="ARBA00022723"/>
    </source>
</evidence>
<evidence type="ECO:0000256" key="4">
    <source>
        <dbReference type="ARBA" id="ARBA00022833"/>
    </source>
</evidence>
<evidence type="ECO:0000256" key="1">
    <source>
        <dbReference type="ARBA" id="ARBA00001947"/>
    </source>
</evidence>
<comment type="caution">
    <text evidence="6">The sequence shown here is derived from an EMBL/GenBank/DDBJ whole genome shotgun (WGS) entry which is preliminary data.</text>
</comment>
<keyword evidence="2" id="KW-0479">Metal-binding</keyword>
<dbReference type="Gene3D" id="3.40.50.10310">
    <property type="entry name" value="Creatininase"/>
    <property type="match status" value="1"/>
</dbReference>
<dbReference type="PANTHER" id="PTHR35005:SF1">
    <property type="entry name" value="2-AMINO-5-FORMYLAMINO-6-RIBOSYLAMINOPYRIMIDIN-4(3H)-ONE 5'-MONOPHOSPHATE DEFORMYLASE"/>
    <property type="match status" value="1"/>
</dbReference>
<comment type="cofactor">
    <cofactor evidence="1">
        <name>Zn(2+)</name>
        <dbReference type="ChEBI" id="CHEBI:29105"/>
    </cofactor>
</comment>
<dbReference type="SUPFAM" id="SSF102215">
    <property type="entry name" value="Creatininase"/>
    <property type="match status" value="1"/>
</dbReference>
<proteinExistence type="inferred from homology"/>